<dbReference type="PATRIC" id="fig|1050174.4.peg.729"/>
<evidence type="ECO:0000313" key="2">
    <source>
        <dbReference type="EMBL" id="AKK02595.1"/>
    </source>
</evidence>
<dbReference type="InterPro" id="IPR023124">
    <property type="entry name" value="DUF3239_dom_sf"/>
</dbReference>
<protein>
    <submittedName>
        <fullName evidence="2">Putative DUF3239 family protein</fullName>
    </submittedName>
</protein>
<sequence>MRTFHFTVDENYNKAHNEYSKDVTRLQLSAGVLGALLLAVALGIFFLTTVGWRLVALVALGTFAIFCFSLIFILPRQIGGAQRLYDSYELVPAIVAEVNPRDLVLMALVNASADPAAQRRPALALRTVTKLEGHPTKVGVRVPSVAVSGRRSIGKDAQWDEISPMPIAWATPDRSVLVDAERAIPEAEWRRLDKLLPRLKDVQTTTYNLLVL</sequence>
<keyword evidence="3" id="KW-1185">Reference proteome</keyword>
<evidence type="ECO:0000313" key="3">
    <source>
        <dbReference type="Proteomes" id="UP000035368"/>
    </source>
</evidence>
<dbReference type="AlphaFoldDB" id="A0A0G3GPS9"/>
<feature type="transmembrane region" description="Helical" evidence="1">
    <location>
        <begin position="54"/>
        <end position="74"/>
    </location>
</feature>
<feature type="transmembrane region" description="Helical" evidence="1">
    <location>
        <begin position="28"/>
        <end position="48"/>
    </location>
</feature>
<accession>A0A0G3GPS9</accession>
<organism evidence="2 3">
    <name type="scientific">Corynebacterium epidermidicanis</name>
    <dbReference type="NCBI Taxonomy" id="1050174"/>
    <lineage>
        <taxon>Bacteria</taxon>
        <taxon>Bacillati</taxon>
        <taxon>Actinomycetota</taxon>
        <taxon>Actinomycetes</taxon>
        <taxon>Mycobacteriales</taxon>
        <taxon>Corynebacteriaceae</taxon>
        <taxon>Corynebacterium</taxon>
    </lineage>
</organism>
<dbReference type="EMBL" id="CP011541">
    <property type="protein sequence ID" value="AKK02595.1"/>
    <property type="molecule type" value="Genomic_DNA"/>
</dbReference>
<reference evidence="2 3" key="1">
    <citation type="submission" date="2015-05" db="EMBL/GenBank/DDBJ databases">
        <title>Complete genome sequence of Corynebacterium epidermidicanis DSM 45586, isolated from the skin of a dog suffering from pruritus.</title>
        <authorList>
            <person name="Ruckert C."/>
            <person name="Albersmeier A."/>
            <person name="Winkler A."/>
            <person name="Tauch A."/>
        </authorList>
    </citation>
    <scope>NUCLEOTIDE SEQUENCE [LARGE SCALE GENOMIC DNA]</scope>
    <source>
        <strain evidence="2 3">DSM 45586</strain>
    </source>
</reference>
<evidence type="ECO:0000256" key="1">
    <source>
        <dbReference type="SAM" id="Phobius"/>
    </source>
</evidence>
<dbReference type="InterPro" id="IPR021632">
    <property type="entry name" value="DUF3239"/>
</dbReference>
<dbReference type="Gene3D" id="2.40.410.10">
    <property type="entry name" value="putative membrane protein from Corynebacterium diphtheriae superfamily"/>
    <property type="match status" value="1"/>
</dbReference>
<keyword evidence="1" id="KW-1133">Transmembrane helix</keyword>
<keyword evidence="1" id="KW-0812">Transmembrane</keyword>
<proteinExistence type="predicted"/>
<dbReference type="KEGG" id="cei:CEPID_03605"/>
<gene>
    <name evidence="2" type="ORF">CEPID_03605</name>
</gene>
<dbReference type="RefSeq" id="WP_047239770.1">
    <property type="nucleotide sequence ID" value="NZ_CP011541.1"/>
</dbReference>
<dbReference type="OrthoDB" id="4548219at2"/>
<dbReference type="Pfam" id="PF11580">
    <property type="entry name" value="DUF3239"/>
    <property type="match status" value="1"/>
</dbReference>
<dbReference type="STRING" id="1050174.CEPID_03605"/>
<dbReference type="Proteomes" id="UP000035368">
    <property type="component" value="Chromosome"/>
</dbReference>
<name>A0A0G3GPS9_9CORY</name>
<keyword evidence="1" id="KW-0472">Membrane</keyword>